<evidence type="ECO:0000313" key="1">
    <source>
        <dbReference type="EMBL" id="QBK93015.1"/>
    </source>
</evidence>
<sequence>MELSGDKKAIMSFYGKRNVKALDMFEKDPSIIPFEISELCQSVFLDRIVDDHSVRFSDDRIMDGAKIYFVCRGCQMTKSIIPYGKFKGFGKTIKNSDIMVWKTKVKSQYSNEVENFVTMNPFTSDIVIGWFLESILQKSSLITYYAYVCSNHGYKVTERVERLVYPSREQIVKIINIFMILKRYNFSWGNPHITNLYTKGSEVVLVEHSRSSIVIDGIVYSGEQSYESLCSIGSPTSNTKGSFRIRNCESFRVTKGKNAIQYDFYSLIVSFMTSKEFRDTVNIDDMWESMWRKSEFSEIMRIIRIYNESPPVDVILSILSKFTLNCSVIENSSRKLSY</sequence>
<organism evidence="1">
    <name type="scientific">Pithovirus LCPAC403</name>
    <dbReference type="NCBI Taxonomy" id="2506596"/>
    <lineage>
        <taxon>Viruses</taxon>
        <taxon>Pithoviruses</taxon>
    </lineage>
</organism>
<reference evidence="1" key="1">
    <citation type="journal article" date="2019" name="MBio">
        <title>Virus Genomes from Deep Sea Sediments Expand the Ocean Megavirome and Support Independent Origins of Viral Gigantism.</title>
        <authorList>
            <person name="Backstrom D."/>
            <person name="Yutin N."/>
            <person name="Jorgensen S.L."/>
            <person name="Dharamshi J."/>
            <person name="Homa F."/>
            <person name="Zaremba-Niedwiedzka K."/>
            <person name="Spang A."/>
            <person name="Wolf Y.I."/>
            <person name="Koonin E.V."/>
            <person name="Ettema T.J."/>
        </authorList>
    </citation>
    <scope>NUCLEOTIDE SEQUENCE</scope>
</reference>
<name>A0A481ZC00_9VIRU</name>
<gene>
    <name evidence="1" type="ORF">LCPAC403_01490</name>
</gene>
<protein>
    <submittedName>
        <fullName evidence="1">Uncharacterized protein</fullName>
    </submittedName>
</protein>
<accession>A0A481ZC00</accession>
<proteinExistence type="predicted"/>
<dbReference type="EMBL" id="MK500589">
    <property type="protein sequence ID" value="QBK93015.1"/>
    <property type="molecule type" value="Genomic_DNA"/>
</dbReference>